<feature type="domain" description="DDHD" evidence="3">
    <location>
        <begin position="646"/>
        <end position="839"/>
    </location>
</feature>
<dbReference type="GO" id="GO:0005737">
    <property type="term" value="C:cytoplasm"/>
    <property type="evidence" value="ECO:0007669"/>
    <property type="project" value="TreeGrafter"/>
</dbReference>
<protein>
    <recommendedName>
        <fullName evidence="3">DDHD domain-containing protein</fullName>
    </recommendedName>
</protein>
<reference evidence="4" key="1">
    <citation type="submission" date="2020-05" db="EMBL/GenBank/DDBJ databases">
        <title>WGS assembly of Panicum virgatum.</title>
        <authorList>
            <person name="Lovell J.T."/>
            <person name="Jenkins J."/>
            <person name="Shu S."/>
            <person name="Juenger T.E."/>
            <person name="Schmutz J."/>
        </authorList>
    </citation>
    <scope>NUCLEOTIDE SEQUENCE</scope>
    <source>
        <strain evidence="4">AP13</strain>
    </source>
</reference>
<comment type="caution">
    <text evidence="4">The sequence shown here is derived from an EMBL/GenBank/DDBJ whole genome shotgun (WGS) entry which is preliminary data.</text>
</comment>
<keyword evidence="5" id="KW-1185">Reference proteome</keyword>
<dbReference type="InterPro" id="IPR058055">
    <property type="entry name" value="PA-PLA1"/>
</dbReference>
<dbReference type="SMART" id="SM01127">
    <property type="entry name" value="DDHD"/>
    <property type="match status" value="1"/>
</dbReference>
<gene>
    <name evidence="4" type="ORF">PVAP13_6NG014710</name>
</gene>
<accession>A0A8T0QSX2</accession>
<dbReference type="PANTHER" id="PTHR23509:SF10">
    <property type="entry name" value="LD21067P"/>
    <property type="match status" value="1"/>
</dbReference>
<feature type="compositionally biased region" description="Polar residues" evidence="2">
    <location>
        <begin position="544"/>
        <end position="553"/>
    </location>
</feature>
<evidence type="ECO:0000256" key="1">
    <source>
        <dbReference type="SAM" id="Coils"/>
    </source>
</evidence>
<dbReference type="PANTHER" id="PTHR23509">
    <property type="entry name" value="PA-PL1 PHOSPHOLIPASE FAMILY"/>
    <property type="match status" value="1"/>
</dbReference>
<feature type="coiled-coil region" evidence="1">
    <location>
        <begin position="615"/>
        <end position="642"/>
    </location>
</feature>
<dbReference type="InterPro" id="IPR029058">
    <property type="entry name" value="AB_hydrolase_fold"/>
</dbReference>
<feature type="region of interest" description="Disordered" evidence="2">
    <location>
        <begin position="1"/>
        <end position="47"/>
    </location>
</feature>
<evidence type="ECO:0000256" key="2">
    <source>
        <dbReference type="SAM" id="MobiDB-lite"/>
    </source>
</evidence>
<name>A0A8T0QSX2_PANVG</name>
<dbReference type="Proteomes" id="UP000823388">
    <property type="component" value="Chromosome 6N"/>
</dbReference>
<feature type="region of interest" description="Disordered" evidence="2">
    <location>
        <begin position="521"/>
        <end position="604"/>
    </location>
</feature>
<dbReference type="SUPFAM" id="SSF53474">
    <property type="entry name" value="alpha/beta-Hydrolases"/>
    <property type="match status" value="1"/>
</dbReference>
<dbReference type="EMBL" id="CM029048">
    <property type="protein sequence ID" value="KAG2576227.1"/>
    <property type="molecule type" value="Genomic_DNA"/>
</dbReference>
<dbReference type="InterPro" id="IPR004177">
    <property type="entry name" value="DDHD_dom"/>
</dbReference>
<evidence type="ECO:0000313" key="4">
    <source>
        <dbReference type="EMBL" id="KAG2576227.1"/>
    </source>
</evidence>
<feature type="compositionally biased region" description="Low complexity" evidence="2">
    <location>
        <begin position="16"/>
        <end position="42"/>
    </location>
</feature>
<dbReference type="GO" id="GO:0004620">
    <property type="term" value="F:phospholipase activity"/>
    <property type="evidence" value="ECO:0007669"/>
    <property type="project" value="TreeGrafter"/>
</dbReference>
<evidence type="ECO:0000313" key="5">
    <source>
        <dbReference type="Proteomes" id="UP000823388"/>
    </source>
</evidence>
<proteinExistence type="predicted"/>
<evidence type="ECO:0000259" key="3">
    <source>
        <dbReference type="PROSITE" id="PS51043"/>
    </source>
</evidence>
<keyword evidence="1" id="KW-0175">Coiled coil</keyword>
<dbReference type="GO" id="GO:0046872">
    <property type="term" value="F:metal ion binding"/>
    <property type="evidence" value="ECO:0007669"/>
    <property type="project" value="InterPro"/>
</dbReference>
<sequence>MAGPDESWAQGGGPGDDASSSGASTSASRAGPPAGEAEGASPDSLRNTESNIRRLEDAIKHCAARHKYLARTKSPSDGQEVRWYFCKLPLPGKVLSSSVPRTEIVGKGDYFRFSERDSLALEASFLEREEELLAYWWREYAECSEGPRGSLVESDDSEYLYKMEEERVGVPVKGGLYEVDLMRRHCFPVYWNGENRRVLRGHWFARKGGLDWLPLREDVAEQLELAYNCQVWHRRKFQPSGLFAARVDLQGSTPDLHALFTGEDDTWEAWLVFDTGPKLGSNTIKLRRGFCLPEPAKPSQDELRQQKEEEMDDYCSQVPVGHLVFMVHGIGQRLEKANLVDDVVDFRRVTANLAERYLTSYQRSTQRVLFIPCQWRKGLKLSGEHTVEKLTLDGVKGLRVALGATVHDVLYYMSPIYCQHIIDSVSNQLNKLYMKFLKRNPGYSGKVSLYGHSLGSVLSYDILCHQETLWAPFPTDYLNMEWTSDRSQGAKSANEVAVHDSATKDHDIATLRHSCADSVNGVVDEDNTRTDASHMDGAPPSCVIENSPNNDDTVVSPGAVDTEQNEEENTIENHQTIHAEEGTTSAVSSKDAEGSSMSRSAEEVNEEVLDKDKLIFSLEEEVKRLKARLEQLEQQNHLVAESISGVEYHEGKSANLTINSGKLFTVQGGRGQDYWQDENIIEEMPCCRQMFNIFHPFDPVAYRVEPLVCEDYLKKRPVIVPYHRGGKRIHVGVQEFTEDIAAHSQAIARQLKSLKVKAVAAMLALSRKETEEDGETANEKDRSYGSMMMERLTDAPDGRIDHVLQEKTFQHPYLSALGAHTNYWRDHDTALFILRHLYHDIPEEPPTDGIGRRPIKLFYERDPFVEETPLTFADEASVKELSRKVRTHTRKQDNDANCEAS</sequence>
<dbReference type="PROSITE" id="PS51043">
    <property type="entry name" value="DDHD"/>
    <property type="match status" value="1"/>
</dbReference>
<dbReference type="Pfam" id="PF23463">
    <property type="entry name" value="WWE_2"/>
    <property type="match status" value="1"/>
</dbReference>
<dbReference type="AlphaFoldDB" id="A0A8T0QSX2"/>
<organism evidence="4 5">
    <name type="scientific">Panicum virgatum</name>
    <name type="common">Blackwell switchgrass</name>
    <dbReference type="NCBI Taxonomy" id="38727"/>
    <lineage>
        <taxon>Eukaryota</taxon>
        <taxon>Viridiplantae</taxon>
        <taxon>Streptophyta</taxon>
        <taxon>Embryophyta</taxon>
        <taxon>Tracheophyta</taxon>
        <taxon>Spermatophyta</taxon>
        <taxon>Magnoliopsida</taxon>
        <taxon>Liliopsida</taxon>
        <taxon>Poales</taxon>
        <taxon>Poaceae</taxon>
        <taxon>PACMAD clade</taxon>
        <taxon>Panicoideae</taxon>
        <taxon>Panicodae</taxon>
        <taxon>Paniceae</taxon>
        <taxon>Panicinae</taxon>
        <taxon>Panicum</taxon>
        <taxon>Panicum sect. Hiantes</taxon>
    </lineage>
</organism>
<dbReference type="InterPro" id="IPR057826">
    <property type="entry name" value="WWE_C20G8.02"/>
</dbReference>
<dbReference type="Pfam" id="PF02862">
    <property type="entry name" value="DDHD"/>
    <property type="match status" value="1"/>
</dbReference>